<keyword evidence="1" id="KW-0805">Transcription regulation</keyword>
<proteinExistence type="predicted"/>
<dbReference type="Proteomes" id="UP000004846">
    <property type="component" value="Unassembled WGS sequence"/>
</dbReference>
<dbReference type="HOGENOM" id="CLU_036605_2_0_9"/>
<dbReference type="InterPro" id="IPR024022">
    <property type="entry name" value="Tscrpt_reg_HTH_surface_antigen"/>
</dbReference>
<dbReference type="PROSITE" id="PS00041">
    <property type="entry name" value="HTH_ARAC_FAMILY_1"/>
    <property type="match status" value="1"/>
</dbReference>
<dbReference type="InterPro" id="IPR020449">
    <property type="entry name" value="Tscrpt_reg_AraC-type_HTH"/>
</dbReference>
<dbReference type="PROSITE" id="PS01124">
    <property type="entry name" value="HTH_ARAC_FAMILY_2"/>
    <property type="match status" value="1"/>
</dbReference>
<sequence length="402" mass="47071">MNTDKEVLLKSLHVCLGIPILVFNEDYTLVEEYRSDRTISLFYDFPTFLKKVVKDKLKFDYITGNYNELFLLYTYNKKLFLLGPFRCNTIEKDKFYSMVQYKSIKHSDKESLYKLLNKLPLFSLGDIRDILILINYFFTGKIEDLFHKPLHDYEKKFSEDIQIERIDMLLSQNYDPEIYLFLYENKILEYVVNGNVQELSNMIFKLSNGVVPVVSGDNVRSEKNYSIVVFEKLAQAAINMGMDLINAYQSRDSFIRKNELCINLKEVLKVRDTAIVFYTSEIGKAKVRNLSPQISSIVQYIGLNMYTKITVRQIAQYFSMSEARLRTAFKKEMNISIHNYILRRKISEAKVMLKSNYPINDISLLLGFSDTSHFTKVFKKITGTTPKKYQMSVDSKFTLNLD</sequence>
<keyword evidence="3" id="KW-0804">Transcription</keyword>
<dbReference type="GO" id="GO:0003700">
    <property type="term" value="F:DNA-binding transcription factor activity"/>
    <property type="evidence" value="ECO:0007669"/>
    <property type="project" value="InterPro"/>
</dbReference>
<keyword evidence="2" id="KW-0238">DNA-binding</keyword>
<dbReference type="SMART" id="SM00342">
    <property type="entry name" value="HTH_ARAC"/>
    <property type="match status" value="1"/>
</dbReference>
<dbReference type="PANTHER" id="PTHR43280:SF2">
    <property type="entry name" value="HTH-TYPE TRANSCRIPTIONAL REGULATOR EXSA"/>
    <property type="match status" value="1"/>
</dbReference>
<feature type="domain" description="HTH araC/xylS-type" evidence="4">
    <location>
        <begin position="295"/>
        <end position="392"/>
    </location>
</feature>
<dbReference type="InterPro" id="IPR018060">
    <property type="entry name" value="HTH_AraC"/>
</dbReference>
<dbReference type="GO" id="GO:0043565">
    <property type="term" value="F:sequence-specific DNA binding"/>
    <property type="evidence" value="ECO:0007669"/>
    <property type="project" value="InterPro"/>
</dbReference>
<dbReference type="EMBL" id="AEBR01000086">
    <property type="protein sequence ID" value="EFM81938.1"/>
    <property type="molecule type" value="Genomic_DNA"/>
</dbReference>
<evidence type="ECO:0000256" key="2">
    <source>
        <dbReference type="ARBA" id="ARBA00023125"/>
    </source>
</evidence>
<evidence type="ECO:0000313" key="5">
    <source>
        <dbReference type="EMBL" id="EFM81938.1"/>
    </source>
</evidence>
<comment type="caution">
    <text evidence="5">The sequence shown here is derived from an EMBL/GenBank/DDBJ whole genome shotgun (WGS) entry which is preliminary data.</text>
</comment>
<dbReference type="PANTHER" id="PTHR43280">
    <property type="entry name" value="ARAC-FAMILY TRANSCRIPTIONAL REGULATOR"/>
    <property type="match status" value="1"/>
</dbReference>
<evidence type="ECO:0000256" key="1">
    <source>
        <dbReference type="ARBA" id="ARBA00023015"/>
    </source>
</evidence>
<evidence type="ECO:0000259" key="4">
    <source>
        <dbReference type="PROSITE" id="PS01124"/>
    </source>
</evidence>
<dbReference type="InterPro" id="IPR009057">
    <property type="entry name" value="Homeodomain-like_sf"/>
</dbReference>
<dbReference type="SUPFAM" id="SSF46689">
    <property type="entry name" value="Homeodomain-like"/>
    <property type="match status" value="2"/>
</dbReference>
<evidence type="ECO:0000256" key="3">
    <source>
        <dbReference type="ARBA" id="ARBA00023163"/>
    </source>
</evidence>
<organism evidence="5 6">
    <name type="scientific">Enterococcus faecalis TX4248</name>
    <dbReference type="NCBI Taxonomy" id="749495"/>
    <lineage>
        <taxon>Bacteria</taxon>
        <taxon>Bacillati</taxon>
        <taxon>Bacillota</taxon>
        <taxon>Bacilli</taxon>
        <taxon>Lactobacillales</taxon>
        <taxon>Enterococcaceae</taxon>
        <taxon>Enterococcus</taxon>
    </lineage>
</organism>
<dbReference type="RefSeq" id="WP_002363064.1">
    <property type="nucleotide sequence ID" value="NZ_GL454476.1"/>
</dbReference>
<dbReference type="PRINTS" id="PR00032">
    <property type="entry name" value="HTHARAC"/>
</dbReference>
<dbReference type="AlphaFoldDB" id="A0A125W3Y7"/>
<evidence type="ECO:0000313" key="6">
    <source>
        <dbReference type="Proteomes" id="UP000004846"/>
    </source>
</evidence>
<dbReference type="NCBIfam" id="TIGR04094">
    <property type="entry name" value="adjacent_YSIRK"/>
    <property type="match status" value="1"/>
</dbReference>
<dbReference type="Gene3D" id="1.10.10.60">
    <property type="entry name" value="Homeodomain-like"/>
    <property type="match status" value="2"/>
</dbReference>
<dbReference type="Pfam" id="PF12833">
    <property type="entry name" value="HTH_18"/>
    <property type="match status" value="1"/>
</dbReference>
<dbReference type="InterPro" id="IPR018062">
    <property type="entry name" value="HTH_AraC-typ_CS"/>
</dbReference>
<gene>
    <name evidence="5" type="ORF">HMPREF9498_02445</name>
</gene>
<accession>A0A125W3Y7</accession>
<protein>
    <submittedName>
        <fullName evidence="5">Transcriptional regulator, AraC family</fullName>
    </submittedName>
</protein>
<name>A0A125W3Y7_ENTFL</name>
<reference evidence="5 6" key="1">
    <citation type="submission" date="2010-07" db="EMBL/GenBank/DDBJ databases">
        <authorList>
            <person name="Sid Ahmed O."/>
        </authorList>
    </citation>
    <scope>NUCLEOTIDE SEQUENCE [LARGE SCALE GENOMIC DNA]</scope>
    <source>
        <strain evidence="5 6">TX4248</strain>
    </source>
</reference>